<keyword evidence="1" id="KW-0472">Membrane</keyword>
<evidence type="ECO:0000313" key="3">
    <source>
        <dbReference type="Proteomes" id="UP000256388"/>
    </source>
</evidence>
<keyword evidence="1" id="KW-0812">Transmembrane</keyword>
<organism evidence="2 3">
    <name type="scientific">Pelolinea submarina</name>
    <dbReference type="NCBI Taxonomy" id="913107"/>
    <lineage>
        <taxon>Bacteria</taxon>
        <taxon>Bacillati</taxon>
        <taxon>Chloroflexota</taxon>
        <taxon>Anaerolineae</taxon>
        <taxon>Anaerolineales</taxon>
        <taxon>Anaerolineaceae</taxon>
        <taxon>Pelolinea</taxon>
    </lineage>
</organism>
<evidence type="ECO:0000313" key="2">
    <source>
        <dbReference type="EMBL" id="REG11661.1"/>
    </source>
</evidence>
<evidence type="ECO:0000256" key="1">
    <source>
        <dbReference type="SAM" id="Phobius"/>
    </source>
</evidence>
<comment type="caution">
    <text evidence="2">The sequence shown here is derived from an EMBL/GenBank/DDBJ whole genome shotgun (WGS) entry which is preliminary data.</text>
</comment>
<feature type="transmembrane region" description="Helical" evidence="1">
    <location>
        <begin position="97"/>
        <end position="116"/>
    </location>
</feature>
<name>A0A3E0AJ48_9CHLR</name>
<sequence>MKSDVQGTKVQCPFDGKLEMPGRCIACGQPTRGKKWQITTTNFLRNHKYIFKFPICDDCAEAQARYVNVKPINIISVIIVLLTIVSFLQPSVDLSPVLYNLGGAIWLSIVIAYTLWMNMKAWRENTAEVAERNSVLKSAVRFEKVEMPRKKQKGQAIIWFTSSQFARDFIRLNKGQVL</sequence>
<proteinExistence type="predicted"/>
<dbReference type="RefSeq" id="WP_116224781.1">
    <property type="nucleotide sequence ID" value="NZ_AP018437.1"/>
</dbReference>
<dbReference type="AlphaFoldDB" id="A0A3E0AJ48"/>
<accession>A0A3E0AJ48</accession>
<gene>
    <name evidence="2" type="ORF">DFR64_1553</name>
</gene>
<keyword evidence="3" id="KW-1185">Reference proteome</keyword>
<feature type="transmembrane region" description="Helical" evidence="1">
    <location>
        <begin position="72"/>
        <end position="91"/>
    </location>
</feature>
<protein>
    <submittedName>
        <fullName evidence="2">Uncharacterized protein</fullName>
    </submittedName>
</protein>
<dbReference type="Proteomes" id="UP000256388">
    <property type="component" value="Unassembled WGS sequence"/>
</dbReference>
<reference evidence="2 3" key="1">
    <citation type="submission" date="2018-08" db="EMBL/GenBank/DDBJ databases">
        <title>Genomic Encyclopedia of Type Strains, Phase IV (KMG-IV): sequencing the most valuable type-strain genomes for metagenomic binning, comparative biology and taxonomic classification.</title>
        <authorList>
            <person name="Goeker M."/>
        </authorList>
    </citation>
    <scope>NUCLEOTIDE SEQUENCE [LARGE SCALE GENOMIC DNA]</scope>
    <source>
        <strain evidence="2 3">DSM 23923</strain>
    </source>
</reference>
<keyword evidence="1" id="KW-1133">Transmembrane helix</keyword>
<dbReference type="EMBL" id="QUMS01000001">
    <property type="protein sequence ID" value="REG11661.1"/>
    <property type="molecule type" value="Genomic_DNA"/>
</dbReference>